<organism evidence="2 3">
    <name type="scientific">Polysphondylium violaceum</name>
    <dbReference type="NCBI Taxonomy" id="133409"/>
    <lineage>
        <taxon>Eukaryota</taxon>
        <taxon>Amoebozoa</taxon>
        <taxon>Evosea</taxon>
        <taxon>Eumycetozoa</taxon>
        <taxon>Dictyostelia</taxon>
        <taxon>Dictyosteliales</taxon>
        <taxon>Dictyosteliaceae</taxon>
        <taxon>Polysphondylium</taxon>
    </lineage>
</organism>
<proteinExistence type="predicted"/>
<dbReference type="EMBL" id="AJWJ01000918">
    <property type="protein sequence ID" value="KAF2068587.1"/>
    <property type="molecule type" value="Genomic_DNA"/>
</dbReference>
<dbReference type="Pfam" id="PF25544">
    <property type="entry name" value="Ependymin_amoebozoa"/>
    <property type="match status" value="1"/>
</dbReference>
<gene>
    <name evidence="2" type="ORF">CYY_010090</name>
</gene>
<evidence type="ECO:0000313" key="2">
    <source>
        <dbReference type="EMBL" id="KAF2068587.1"/>
    </source>
</evidence>
<feature type="signal peptide" evidence="1">
    <location>
        <begin position="1"/>
        <end position="18"/>
    </location>
</feature>
<dbReference type="PANTHER" id="PTHR31648">
    <property type="entry name" value="TRANSMEMBRANE PROTEIN-RELATED"/>
    <property type="match status" value="1"/>
</dbReference>
<name>A0A8J4PKE7_9MYCE</name>
<dbReference type="PROSITE" id="PS51257">
    <property type="entry name" value="PROKAR_LIPOPROTEIN"/>
    <property type="match status" value="1"/>
</dbReference>
<sequence>MKFITIAFLMIMIALASAGCANPSGFRSTFTSSNYNLAGSSSYESMVNIDFVGQRASSVFEFYAPSKTYSGFTFSFAANQTSYVMGFDGKCYEASSSAKIPSGWPTIVQDIAPYTLGVFPVEMFEVESEIPGLNQSVLFDLENCVLVSSYLANSDQTNPGFGTMNFLNVGVPTDEDFQLPQACIDVVGSSKPKIGFNQMRNSNTQVSRVLEQVLNAMKF</sequence>
<dbReference type="AlphaFoldDB" id="A0A8J4PKE7"/>
<evidence type="ECO:0000256" key="1">
    <source>
        <dbReference type="SAM" id="SignalP"/>
    </source>
</evidence>
<keyword evidence="1" id="KW-0732">Signal</keyword>
<dbReference type="Proteomes" id="UP000695562">
    <property type="component" value="Unassembled WGS sequence"/>
</dbReference>
<comment type="caution">
    <text evidence="2">The sequence shown here is derived from an EMBL/GenBank/DDBJ whole genome shotgun (WGS) entry which is preliminary data.</text>
</comment>
<protein>
    <submittedName>
        <fullName evidence="2">Uncharacterized protein</fullName>
    </submittedName>
</protein>
<dbReference type="OrthoDB" id="19902at2759"/>
<accession>A0A8J4PKE7</accession>
<keyword evidence="3" id="KW-1185">Reference proteome</keyword>
<reference evidence="2" key="1">
    <citation type="submission" date="2020-01" db="EMBL/GenBank/DDBJ databases">
        <title>Development of genomics and gene disruption for Polysphondylium violaceum indicates a role for the polyketide synthase stlB in stalk morphogenesis.</title>
        <authorList>
            <person name="Narita B."/>
            <person name="Kawabe Y."/>
            <person name="Kin K."/>
            <person name="Saito T."/>
            <person name="Gibbs R."/>
            <person name="Kuspa A."/>
            <person name="Muzny D."/>
            <person name="Queller D."/>
            <person name="Richards S."/>
            <person name="Strassman J."/>
            <person name="Sucgang R."/>
            <person name="Worley K."/>
            <person name="Schaap P."/>
        </authorList>
    </citation>
    <scope>NUCLEOTIDE SEQUENCE</scope>
    <source>
        <strain evidence="2">QSvi11</strain>
    </source>
</reference>
<dbReference type="InterPro" id="IPR040310">
    <property type="entry name" value="DDB_G0292248"/>
</dbReference>
<feature type="chain" id="PRO_5035310526" evidence="1">
    <location>
        <begin position="19"/>
        <end position="219"/>
    </location>
</feature>
<evidence type="ECO:0000313" key="3">
    <source>
        <dbReference type="Proteomes" id="UP000695562"/>
    </source>
</evidence>